<reference evidence="2" key="1">
    <citation type="journal article" date="2021" name="BMC Genomics">
        <title>Chromosome-level genome assembly and manually-curated proteome of model necrotroph Parastagonospora nodorum Sn15 reveals a genome-wide trove of candidate effector homologs, and redundancy of virulence-related functions within an accessory chromosome.</title>
        <authorList>
            <person name="Bertazzoni S."/>
            <person name="Jones D.A.B."/>
            <person name="Phan H.T."/>
            <person name="Tan K.-C."/>
            <person name="Hane J.K."/>
        </authorList>
    </citation>
    <scope>NUCLEOTIDE SEQUENCE [LARGE SCALE GENOMIC DNA]</scope>
    <source>
        <strain evidence="2">SN15 / ATCC MYA-4574 / FGSC 10173)</strain>
    </source>
</reference>
<dbReference type="AlphaFoldDB" id="A0A7U2ER80"/>
<protein>
    <submittedName>
        <fullName evidence="1">Uncharacterized protein</fullName>
    </submittedName>
</protein>
<accession>A0A7U2ER80</accession>
<dbReference type="EMBL" id="CP069023">
    <property type="protein sequence ID" value="QRC91322.1"/>
    <property type="molecule type" value="Genomic_DNA"/>
</dbReference>
<dbReference type="Proteomes" id="UP000663193">
    <property type="component" value="Chromosome 1"/>
</dbReference>
<sequence>MTCVADSRPGSYSLLIFHSCPVTLDGGFGSGQLESCSMNTSCFFSLYWA</sequence>
<gene>
    <name evidence="1" type="ORF">JI435_401250</name>
</gene>
<keyword evidence="2" id="KW-1185">Reference proteome</keyword>
<name>A0A7U2ER80_PHANO</name>
<organism evidence="1 2">
    <name type="scientific">Phaeosphaeria nodorum (strain SN15 / ATCC MYA-4574 / FGSC 10173)</name>
    <name type="common">Glume blotch fungus</name>
    <name type="synonym">Parastagonospora nodorum</name>
    <dbReference type="NCBI Taxonomy" id="321614"/>
    <lineage>
        <taxon>Eukaryota</taxon>
        <taxon>Fungi</taxon>
        <taxon>Dikarya</taxon>
        <taxon>Ascomycota</taxon>
        <taxon>Pezizomycotina</taxon>
        <taxon>Dothideomycetes</taxon>
        <taxon>Pleosporomycetidae</taxon>
        <taxon>Pleosporales</taxon>
        <taxon>Pleosporineae</taxon>
        <taxon>Phaeosphaeriaceae</taxon>
        <taxon>Parastagonospora</taxon>
    </lineage>
</organism>
<proteinExistence type="predicted"/>
<dbReference type="VEuPathDB" id="FungiDB:JI435_401250"/>
<evidence type="ECO:0000313" key="1">
    <source>
        <dbReference type="EMBL" id="QRC91322.1"/>
    </source>
</evidence>
<evidence type="ECO:0000313" key="2">
    <source>
        <dbReference type="Proteomes" id="UP000663193"/>
    </source>
</evidence>